<gene>
    <name evidence="3" type="ORF">KIL84_004359</name>
</gene>
<dbReference type="Proteomes" id="UP000827986">
    <property type="component" value="Unassembled WGS sequence"/>
</dbReference>
<accession>A0A9D3XNG0</accession>
<keyword evidence="4" id="KW-1185">Reference proteome</keyword>
<dbReference type="AlphaFoldDB" id="A0A9D3XNG0"/>
<dbReference type="EMBL" id="JAHDVG010000466">
    <property type="protein sequence ID" value="KAH1182867.1"/>
    <property type="molecule type" value="Genomic_DNA"/>
</dbReference>
<evidence type="ECO:0000313" key="4">
    <source>
        <dbReference type="Proteomes" id="UP000827986"/>
    </source>
</evidence>
<reference evidence="3" key="1">
    <citation type="submission" date="2021-09" db="EMBL/GenBank/DDBJ databases">
        <title>The genome of Mauremys mutica provides insights into the evolution of semi-aquatic lifestyle.</title>
        <authorList>
            <person name="Gong S."/>
            <person name="Gao Y."/>
        </authorList>
    </citation>
    <scope>NUCLEOTIDE SEQUENCE</scope>
    <source>
        <strain evidence="3">MM-2020</strain>
        <tissue evidence="3">Muscle</tissue>
    </source>
</reference>
<protein>
    <submittedName>
        <fullName evidence="3">Uncharacterized protein</fullName>
    </submittedName>
</protein>
<name>A0A9D3XNG0_9SAUR</name>
<evidence type="ECO:0000256" key="1">
    <source>
        <dbReference type="SAM" id="MobiDB-lite"/>
    </source>
</evidence>
<keyword evidence="2" id="KW-0732">Signal</keyword>
<proteinExistence type="predicted"/>
<feature type="region of interest" description="Disordered" evidence="1">
    <location>
        <begin position="90"/>
        <end position="141"/>
    </location>
</feature>
<sequence>MPRLPHQPLLIVLLQSSPPPSAWCRPSSPGPTCSSMGRSSAVDRVSCLSPVLLPGLLRTAQVEEGQVTAALLGTATGLHPHTCCQAALRARRKNPSPSQRWAQGTGFGPSQHGEKGQRRLPPRSAGVHLWHRPITTGSPGW</sequence>
<feature type="chain" id="PRO_5038646364" evidence="2">
    <location>
        <begin position="25"/>
        <end position="141"/>
    </location>
</feature>
<comment type="caution">
    <text evidence="3">The sequence shown here is derived from an EMBL/GenBank/DDBJ whole genome shotgun (WGS) entry which is preliminary data.</text>
</comment>
<evidence type="ECO:0000256" key="2">
    <source>
        <dbReference type="SAM" id="SignalP"/>
    </source>
</evidence>
<evidence type="ECO:0000313" key="3">
    <source>
        <dbReference type="EMBL" id="KAH1182867.1"/>
    </source>
</evidence>
<organism evidence="3 4">
    <name type="scientific">Mauremys mutica</name>
    <name type="common">yellowpond turtle</name>
    <dbReference type="NCBI Taxonomy" id="74926"/>
    <lineage>
        <taxon>Eukaryota</taxon>
        <taxon>Metazoa</taxon>
        <taxon>Chordata</taxon>
        <taxon>Craniata</taxon>
        <taxon>Vertebrata</taxon>
        <taxon>Euteleostomi</taxon>
        <taxon>Archelosauria</taxon>
        <taxon>Testudinata</taxon>
        <taxon>Testudines</taxon>
        <taxon>Cryptodira</taxon>
        <taxon>Durocryptodira</taxon>
        <taxon>Testudinoidea</taxon>
        <taxon>Geoemydidae</taxon>
        <taxon>Geoemydinae</taxon>
        <taxon>Mauremys</taxon>
    </lineage>
</organism>
<feature type="signal peptide" evidence="2">
    <location>
        <begin position="1"/>
        <end position="24"/>
    </location>
</feature>